<dbReference type="AlphaFoldDB" id="A0A2S7TY83"/>
<organism evidence="1 2">
    <name type="scientific">Rubritalea profundi</name>
    <dbReference type="NCBI Taxonomy" id="1658618"/>
    <lineage>
        <taxon>Bacteria</taxon>
        <taxon>Pseudomonadati</taxon>
        <taxon>Verrucomicrobiota</taxon>
        <taxon>Verrucomicrobiia</taxon>
        <taxon>Verrucomicrobiales</taxon>
        <taxon>Rubritaleaceae</taxon>
        <taxon>Rubritalea</taxon>
    </lineage>
</organism>
<sequence>MELLNEHYLGQGRQKVVYRHPCDPNLCIKIPKAKPRLLKSLKREIKYLKRHQQKLQFLSNYLGEIETNLGKGYLFSLICDHDGAVSKPLESIYSELDGLGEKVASMYQSLLKNKSAVSELEPCNILVKRWENGDYELYIIDGFGNSDFIKVCDFSRIFLKNKLTRKFRGLCELLDLPQSFLD</sequence>
<comment type="caution">
    <text evidence="1">The sequence shown here is derived from an EMBL/GenBank/DDBJ whole genome shotgun (WGS) entry which is preliminary data.</text>
</comment>
<gene>
    <name evidence="1" type="ORF">BSZ32_03855</name>
</gene>
<dbReference type="Pfam" id="PF10707">
    <property type="entry name" value="YrbL-PhoP_reg"/>
    <property type="match status" value="1"/>
</dbReference>
<keyword evidence="2" id="KW-1185">Reference proteome</keyword>
<dbReference type="InterPro" id="IPR019647">
    <property type="entry name" value="PhoP_reg_network_YrbL"/>
</dbReference>
<evidence type="ECO:0000313" key="2">
    <source>
        <dbReference type="Proteomes" id="UP000239907"/>
    </source>
</evidence>
<name>A0A2S7TY83_9BACT</name>
<evidence type="ECO:0008006" key="3">
    <source>
        <dbReference type="Google" id="ProtNLM"/>
    </source>
</evidence>
<dbReference type="Proteomes" id="UP000239907">
    <property type="component" value="Unassembled WGS sequence"/>
</dbReference>
<dbReference type="EMBL" id="MQWA01000001">
    <property type="protein sequence ID" value="PQJ27718.1"/>
    <property type="molecule type" value="Genomic_DNA"/>
</dbReference>
<evidence type="ECO:0000313" key="1">
    <source>
        <dbReference type="EMBL" id="PQJ27718.1"/>
    </source>
</evidence>
<proteinExistence type="predicted"/>
<dbReference type="RefSeq" id="WP_165788630.1">
    <property type="nucleotide sequence ID" value="NZ_MQWA01000001.1"/>
</dbReference>
<reference evidence="1 2" key="1">
    <citation type="submission" date="2016-12" db="EMBL/GenBank/DDBJ databases">
        <title>Study of bacterial adaptation to deep sea.</title>
        <authorList>
            <person name="Song J."/>
            <person name="Yoshizawa S."/>
            <person name="Kogure K."/>
        </authorList>
    </citation>
    <scope>NUCLEOTIDE SEQUENCE [LARGE SCALE GENOMIC DNA]</scope>
    <source>
        <strain evidence="1 2">SAORIC-165</strain>
    </source>
</reference>
<protein>
    <recommendedName>
        <fullName evidence="3">Protein kinase domain-containing protein</fullName>
    </recommendedName>
</protein>
<accession>A0A2S7TY83</accession>